<dbReference type="PANTHER" id="PTHR44688">
    <property type="entry name" value="DNA-BINDING TRANSCRIPTIONAL ACTIVATOR DEVR_DOSR"/>
    <property type="match status" value="1"/>
</dbReference>
<evidence type="ECO:0000313" key="8">
    <source>
        <dbReference type="Proteomes" id="UP000523955"/>
    </source>
</evidence>
<dbReference type="InterPro" id="IPR000792">
    <property type="entry name" value="Tscrpt_reg_LuxR_C"/>
</dbReference>
<protein>
    <submittedName>
        <fullName evidence="7">Response regulator transcription factor</fullName>
    </submittedName>
</protein>
<dbReference type="EMBL" id="JACKXE010000002">
    <property type="protein sequence ID" value="MBB6629546.1"/>
    <property type="molecule type" value="Genomic_DNA"/>
</dbReference>
<keyword evidence="3" id="KW-0804">Transcription</keyword>
<feature type="domain" description="Response regulatory" evidence="6">
    <location>
        <begin position="1"/>
        <end position="62"/>
    </location>
</feature>
<dbReference type="GO" id="GO:0006355">
    <property type="term" value="P:regulation of DNA-templated transcription"/>
    <property type="evidence" value="ECO:0007669"/>
    <property type="project" value="InterPro"/>
</dbReference>
<evidence type="ECO:0000256" key="2">
    <source>
        <dbReference type="ARBA" id="ARBA00023125"/>
    </source>
</evidence>
<reference evidence="7 8" key="1">
    <citation type="submission" date="2020-08" db="EMBL/GenBank/DDBJ databases">
        <authorList>
            <person name="Seo M.-J."/>
        </authorList>
    </citation>
    <scope>NUCLEOTIDE SEQUENCE [LARGE SCALE GENOMIC DNA]</scope>
    <source>
        <strain evidence="7 8">KIGAM211</strain>
    </source>
</reference>
<dbReference type="InterPro" id="IPR001789">
    <property type="entry name" value="Sig_transdc_resp-reg_receiver"/>
</dbReference>
<comment type="caution">
    <text evidence="4">Lacks conserved residue(s) required for the propagation of feature annotation.</text>
</comment>
<keyword evidence="2" id="KW-0238">DNA-binding</keyword>
<dbReference type="InterPro" id="IPR016032">
    <property type="entry name" value="Sig_transdc_resp-reg_C-effctor"/>
</dbReference>
<proteinExistence type="predicted"/>
<dbReference type="InterPro" id="IPR011006">
    <property type="entry name" value="CheY-like_superfamily"/>
</dbReference>
<evidence type="ECO:0000256" key="1">
    <source>
        <dbReference type="ARBA" id="ARBA00023015"/>
    </source>
</evidence>
<dbReference type="Pfam" id="PF00196">
    <property type="entry name" value="GerE"/>
    <property type="match status" value="1"/>
</dbReference>
<dbReference type="PANTHER" id="PTHR44688:SF16">
    <property type="entry name" value="DNA-BINDING TRANSCRIPTIONAL ACTIVATOR DEVR_DOSR"/>
    <property type="match status" value="1"/>
</dbReference>
<sequence length="157" mass="16826">MLIDSIGLLTRLSEVPTTTRTVVLSTERTHALVTVALAAGASGYLSMTLSPAELVDALVAVAAGDTVVALGPEPELLPVVPPGELSRRELEVLTLIGSGYSNGEIGLRLYLSENTVKTYVRTAYRKIGVTRRAHAVRWAVDHGLRLKPLGERARSRV</sequence>
<dbReference type="CDD" id="cd06170">
    <property type="entry name" value="LuxR_C_like"/>
    <property type="match status" value="1"/>
</dbReference>
<keyword evidence="1" id="KW-0805">Transcription regulation</keyword>
<accession>A0A7X0VCB0</accession>
<dbReference type="GO" id="GO:0003677">
    <property type="term" value="F:DNA binding"/>
    <property type="evidence" value="ECO:0007669"/>
    <property type="project" value="UniProtKB-KW"/>
</dbReference>
<dbReference type="GO" id="GO:0000160">
    <property type="term" value="P:phosphorelay signal transduction system"/>
    <property type="evidence" value="ECO:0007669"/>
    <property type="project" value="InterPro"/>
</dbReference>
<evidence type="ECO:0000259" key="6">
    <source>
        <dbReference type="PROSITE" id="PS50110"/>
    </source>
</evidence>
<comment type="caution">
    <text evidence="7">The sequence shown here is derived from an EMBL/GenBank/DDBJ whole genome shotgun (WGS) entry which is preliminary data.</text>
</comment>
<dbReference type="Proteomes" id="UP000523955">
    <property type="component" value="Unassembled WGS sequence"/>
</dbReference>
<dbReference type="InterPro" id="IPR036388">
    <property type="entry name" value="WH-like_DNA-bd_sf"/>
</dbReference>
<organism evidence="7 8">
    <name type="scientific">Nocardioides luti</name>
    <dbReference type="NCBI Taxonomy" id="2761101"/>
    <lineage>
        <taxon>Bacteria</taxon>
        <taxon>Bacillati</taxon>
        <taxon>Actinomycetota</taxon>
        <taxon>Actinomycetes</taxon>
        <taxon>Propionibacteriales</taxon>
        <taxon>Nocardioidaceae</taxon>
        <taxon>Nocardioides</taxon>
    </lineage>
</organism>
<evidence type="ECO:0000259" key="5">
    <source>
        <dbReference type="PROSITE" id="PS50043"/>
    </source>
</evidence>
<dbReference type="PROSITE" id="PS50043">
    <property type="entry name" value="HTH_LUXR_2"/>
    <property type="match status" value="1"/>
</dbReference>
<feature type="domain" description="HTH luxR-type" evidence="5">
    <location>
        <begin position="78"/>
        <end position="143"/>
    </location>
</feature>
<dbReference type="Gene3D" id="3.40.50.2300">
    <property type="match status" value="1"/>
</dbReference>
<keyword evidence="8" id="KW-1185">Reference proteome</keyword>
<dbReference type="SUPFAM" id="SSF46894">
    <property type="entry name" value="C-terminal effector domain of the bipartite response regulators"/>
    <property type="match status" value="1"/>
</dbReference>
<evidence type="ECO:0000256" key="4">
    <source>
        <dbReference type="PROSITE-ProRule" id="PRU00169"/>
    </source>
</evidence>
<dbReference type="SMART" id="SM00421">
    <property type="entry name" value="HTH_LUXR"/>
    <property type="match status" value="1"/>
</dbReference>
<dbReference type="PROSITE" id="PS50110">
    <property type="entry name" value="RESPONSE_REGULATORY"/>
    <property type="match status" value="1"/>
</dbReference>
<name>A0A7X0VCB0_9ACTN</name>
<evidence type="ECO:0000313" key="7">
    <source>
        <dbReference type="EMBL" id="MBB6629546.1"/>
    </source>
</evidence>
<dbReference type="Gene3D" id="1.10.10.10">
    <property type="entry name" value="Winged helix-like DNA-binding domain superfamily/Winged helix DNA-binding domain"/>
    <property type="match status" value="1"/>
</dbReference>
<evidence type="ECO:0000256" key="3">
    <source>
        <dbReference type="ARBA" id="ARBA00023163"/>
    </source>
</evidence>
<dbReference type="SUPFAM" id="SSF52172">
    <property type="entry name" value="CheY-like"/>
    <property type="match status" value="1"/>
</dbReference>
<dbReference type="PRINTS" id="PR00038">
    <property type="entry name" value="HTHLUXR"/>
</dbReference>
<dbReference type="AlphaFoldDB" id="A0A7X0VCB0"/>
<gene>
    <name evidence="7" type="ORF">H5V45_19655</name>
</gene>